<accession>A0AA86VDK1</accession>
<reference evidence="2" key="1">
    <citation type="submission" date="2023-10" db="EMBL/GenBank/DDBJ databases">
        <authorList>
            <person name="Domelevo Entfellner J.-B."/>
        </authorList>
    </citation>
    <scope>NUCLEOTIDE SEQUENCE</scope>
</reference>
<name>A0AA86VDK1_9FABA</name>
<feature type="region of interest" description="Disordered" evidence="1">
    <location>
        <begin position="192"/>
        <end position="214"/>
    </location>
</feature>
<keyword evidence="3" id="KW-1185">Reference proteome</keyword>
<sequence length="231" mass="26109">MASTDPNMSQTNTQQTTWYMILVRTHEPSQIATRFQLVMLGGVEAILEPVLESNTNLILYRVRLNEPWTQTEHGPILEPNTHLIFYGTWLHESWALIEHEIPQEVQGYVAGFFMQVPTTTYPPQPTYPHDLNIRHPTFSATYPMSPSQNIMVGPYASNSMPVIVNQTLQILVPVPMNVPFLLVPRYTEASSSTNTIVHQSQSRTSDAAASTSMNVTADEEIDLELRLGRRE</sequence>
<evidence type="ECO:0000313" key="3">
    <source>
        <dbReference type="Proteomes" id="UP001189624"/>
    </source>
</evidence>
<dbReference type="Gramene" id="rna-AYBTSS11_LOCUS10702">
    <property type="protein sequence ID" value="CAJ1942173.1"/>
    <property type="gene ID" value="gene-AYBTSS11_LOCUS10702"/>
</dbReference>
<protein>
    <submittedName>
        <fullName evidence="2">Uncharacterized protein</fullName>
    </submittedName>
</protein>
<proteinExistence type="predicted"/>
<evidence type="ECO:0000256" key="1">
    <source>
        <dbReference type="SAM" id="MobiDB-lite"/>
    </source>
</evidence>
<evidence type="ECO:0000313" key="2">
    <source>
        <dbReference type="EMBL" id="CAJ1942173.1"/>
    </source>
</evidence>
<organism evidence="2 3">
    <name type="scientific">Sphenostylis stenocarpa</name>
    <dbReference type="NCBI Taxonomy" id="92480"/>
    <lineage>
        <taxon>Eukaryota</taxon>
        <taxon>Viridiplantae</taxon>
        <taxon>Streptophyta</taxon>
        <taxon>Embryophyta</taxon>
        <taxon>Tracheophyta</taxon>
        <taxon>Spermatophyta</taxon>
        <taxon>Magnoliopsida</taxon>
        <taxon>eudicotyledons</taxon>
        <taxon>Gunneridae</taxon>
        <taxon>Pentapetalae</taxon>
        <taxon>rosids</taxon>
        <taxon>fabids</taxon>
        <taxon>Fabales</taxon>
        <taxon>Fabaceae</taxon>
        <taxon>Papilionoideae</taxon>
        <taxon>50 kb inversion clade</taxon>
        <taxon>NPAAA clade</taxon>
        <taxon>indigoferoid/millettioid clade</taxon>
        <taxon>Phaseoleae</taxon>
        <taxon>Sphenostylis</taxon>
    </lineage>
</organism>
<dbReference type="EMBL" id="OY731400">
    <property type="protein sequence ID" value="CAJ1942173.1"/>
    <property type="molecule type" value="Genomic_DNA"/>
</dbReference>
<gene>
    <name evidence="2" type="ORF">AYBTSS11_LOCUS10702</name>
</gene>
<dbReference type="Proteomes" id="UP001189624">
    <property type="component" value="Chromosome 3"/>
</dbReference>
<dbReference type="AlphaFoldDB" id="A0AA86VDK1"/>